<reference evidence="2" key="1">
    <citation type="journal article" date="2019" name="Int. J. Syst. Evol. Microbiol.">
        <title>The Global Catalogue of Microorganisms (GCM) 10K type strain sequencing project: providing services to taxonomists for standard genome sequencing and annotation.</title>
        <authorList>
            <consortium name="The Broad Institute Genomics Platform"/>
            <consortium name="The Broad Institute Genome Sequencing Center for Infectious Disease"/>
            <person name="Wu L."/>
            <person name="Ma J."/>
        </authorList>
    </citation>
    <scope>NUCLEOTIDE SEQUENCE [LARGE SCALE GENOMIC DNA]</scope>
    <source>
        <strain evidence="2">NBRC 110044</strain>
    </source>
</reference>
<accession>A0ABQ5YAT0</accession>
<evidence type="ECO:0008006" key="3">
    <source>
        <dbReference type="Google" id="ProtNLM"/>
    </source>
</evidence>
<comment type="caution">
    <text evidence="1">The sequence shown here is derived from an EMBL/GenBank/DDBJ whole genome shotgun (WGS) entry which is preliminary data.</text>
</comment>
<organism evidence="1 2">
    <name type="scientific">Chitinimonas prasina</name>
    <dbReference type="NCBI Taxonomy" id="1434937"/>
    <lineage>
        <taxon>Bacteria</taxon>
        <taxon>Pseudomonadati</taxon>
        <taxon>Pseudomonadota</taxon>
        <taxon>Betaproteobacteria</taxon>
        <taxon>Neisseriales</taxon>
        <taxon>Chitinibacteraceae</taxon>
        <taxon>Chitinimonas</taxon>
    </lineage>
</organism>
<gene>
    <name evidence="1" type="ORF">GCM10007907_08410</name>
</gene>
<evidence type="ECO:0000313" key="2">
    <source>
        <dbReference type="Proteomes" id="UP001156706"/>
    </source>
</evidence>
<name>A0ABQ5YAT0_9NEIS</name>
<dbReference type="EMBL" id="BSOG01000001">
    <property type="protein sequence ID" value="GLR12051.1"/>
    <property type="molecule type" value="Genomic_DNA"/>
</dbReference>
<proteinExistence type="predicted"/>
<dbReference type="InterPro" id="IPR028208">
    <property type="entry name" value="Effector_pro_NleD-like"/>
</dbReference>
<protein>
    <recommendedName>
        <fullName evidence="3">NleD-like pathogen effector protein (Putative zinc metallopeptidase)</fullName>
    </recommendedName>
</protein>
<evidence type="ECO:0000313" key="1">
    <source>
        <dbReference type="EMBL" id="GLR12051.1"/>
    </source>
</evidence>
<sequence>MAMGAMTEGQEGHKMNRHGVTPDLLAAGRAALRPADRGVASSTHERFTVRRGGLSNAEFADFTVQTRRAMAKLDTKYTANRMFTETNATLRASHGWVDIQRSANVNDAEAQVANRHNPNLGMYRQANGQRGAGGIGTTVNWNPDNLVVGAERRPNFIGLGHELVHAWRNAHGATMFRRSALDEFNALPAQRPAMRQARIVATGTDEGETVGLMRRPGEWMPSENHIRQEHFLLRRLDYGDYFQGGVRQF</sequence>
<dbReference type="Proteomes" id="UP001156706">
    <property type="component" value="Unassembled WGS sequence"/>
</dbReference>
<dbReference type="Pfam" id="PF14891">
    <property type="entry name" value="Peptidase_M91"/>
    <property type="match status" value="1"/>
</dbReference>
<keyword evidence="2" id="KW-1185">Reference proteome</keyword>